<dbReference type="AlphaFoldDB" id="A0A068UPT3"/>
<dbReference type="Pfam" id="PF18265">
    <property type="entry name" value="Nas2_N"/>
    <property type="match status" value="1"/>
</dbReference>
<reference evidence="3" key="1">
    <citation type="journal article" date="2014" name="Science">
        <title>The coffee genome provides insight into the convergent evolution of caffeine biosynthesis.</title>
        <authorList>
            <person name="Denoeud F."/>
            <person name="Carretero-Paulet L."/>
            <person name="Dereeper A."/>
            <person name="Droc G."/>
            <person name="Guyot R."/>
            <person name="Pietrella M."/>
            <person name="Zheng C."/>
            <person name="Alberti A."/>
            <person name="Anthony F."/>
            <person name="Aprea G."/>
            <person name="Aury J.M."/>
            <person name="Bento P."/>
            <person name="Bernard M."/>
            <person name="Bocs S."/>
            <person name="Campa C."/>
            <person name="Cenci A."/>
            <person name="Combes M.C."/>
            <person name="Crouzillat D."/>
            <person name="Da Silva C."/>
            <person name="Daddiego L."/>
            <person name="De Bellis F."/>
            <person name="Dussert S."/>
            <person name="Garsmeur O."/>
            <person name="Gayraud T."/>
            <person name="Guignon V."/>
            <person name="Jahn K."/>
            <person name="Jamilloux V."/>
            <person name="Joet T."/>
            <person name="Labadie K."/>
            <person name="Lan T."/>
            <person name="Leclercq J."/>
            <person name="Lepelley M."/>
            <person name="Leroy T."/>
            <person name="Li L.T."/>
            <person name="Librado P."/>
            <person name="Lopez L."/>
            <person name="Munoz A."/>
            <person name="Noel B."/>
            <person name="Pallavicini A."/>
            <person name="Perrotta G."/>
            <person name="Poncet V."/>
            <person name="Pot D."/>
            <person name="Priyono X."/>
            <person name="Rigoreau M."/>
            <person name="Rouard M."/>
            <person name="Rozas J."/>
            <person name="Tranchant-Dubreuil C."/>
            <person name="VanBuren R."/>
            <person name="Zhang Q."/>
            <person name="Andrade A.C."/>
            <person name="Argout X."/>
            <person name="Bertrand B."/>
            <person name="de Kochko A."/>
            <person name="Graziosi G."/>
            <person name="Henry R.J."/>
            <person name="Jayarama X."/>
            <person name="Ming R."/>
            <person name="Nagai C."/>
            <person name="Rounsley S."/>
            <person name="Sankoff D."/>
            <person name="Giuliano G."/>
            <person name="Albert V.A."/>
            <person name="Wincker P."/>
            <person name="Lashermes P."/>
        </authorList>
    </citation>
    <scope>NUCLEOTIDE SEQUENCE [LARGE SCALE GENOMIC DNA]</scope>
    <source>
        <strain evidence="3">cv. DH200-94</strain>
    </source>
</reference>
<dbReference type="PANTHER" id="PTHR12651">
    <property type="entry name" value="26S PROTEASOME NON-ATPASE REGULATORY SUBUNIT 9"/>
    <property type="match status" value="1"/>
</dbReference>
<organism evidence="2 3">
    <name type="scientific">Coffea canephora</name>
    <name type="common">Robusta coffee</name>
    <dbReference type="NCBI Taxonomy" id="49390"/>
    <lineage>
        <taxon>Eukaryota</taxon>
        <taxon>Viridiplantae</taxon>
        <taxon>Streptophyta</taxon>
        <taxon>Embryophyta</taxon>
        <taxon>Tracheophyta</taxon>
        <taxon>Spermatophyta</taxon>
        <taxon>Magnoliopsida</taxon>
        <taxon>eudicotyledons</taxon>
        <taxon>Gunneridae</taxon>
        <taxon>Pentapetalae</taxon>
        <taxon>asterids</taxon>
        <taxon>lamiids</taxon>
        <taxon>Gentianales</taxon>
        <taxon>Rubiaceae</taxon>
        <taxon>Ixoroideae</taxon>
        <taxon>Gardenieae complex</taxon>
        <taxon>Bertiereae - Coffeeae clade</taxon>
        <taxon>Coffeeae</taxon>
        <taxon>Coffea</taxon>
    </lineage>
</organism>
<dbReference type="STRING" id="49390.A0A068UPT3"/>
<dbReference type="Gene3D" id="6.10.140.1710">
    <property type="match status" value="1"/>
</dbReference>
<dbReference type="InParanoid" id="A0A068UPT3"/>
<dbReference type="PANTHER" id="PTHR12651:SF1">
    <property type="entry name" value="26S PROTEASOME NON-ATPASE REGULATORY SUBUNIT 9"/>
    <property type="match status" value="1"/>
</dbReference>
<proteinExistence type="predicted"/>
<accession>A0A068UPT3</accession>
<name>A0A068UPT3_COFCA</name>
<dbReference type="GO" id="GO:0005634">
    <property type="term" value="C:nucleus"/>
    <property type="evidence" value="ECO:0007669"/>
    <property type="project" value="TreeGrafter"/>
</dbReference>
<keyword evidence="3" id="KW-1185">Reference proteome</keyword>
<evidence type="ECO:0000313" key="2">
    <source>
        <dbReference type="EMBL" id="CDP10234.1"/>
    </source>
</evidence>
<dbReference type="Gramene" id="CDP10234">
    <property type="protein sequence ID" value="CDP10234"/>
    <property type="gene ID" value="GSCOC_T00030897001"/>
</dbReference>
<dbReference type="GO" id="GO:0005737">
    <property type="term" value="C:cytoplasm"/>
    <property type="evidence" value="ECO:0007669"/>
    <property type="project" value="TreeGrafter"/>
</dbReference>
<dbReference type="OMA" id="GIEPEMN"/>
<evidence type="ECO:0000259" key="1">
    <source>
        <dbReference type="Pfam" id="PF18265"/>
    </source>
</evidence>
<dbReference type="InterPro" id="IPR040815">
    <property type="entry name" value="Nas2_N"/>
</dbReference>
<gene>
    <name evidence="2" type="ORF">GSCOC_T00030897001</name>
</gene>
<dbReference type="PhylomeDB" id="A0A068UPT3"/>
<evidence type="ECO:0000313" key="3">
    <source>
        <dbReference type="Proteomes" id="UP000295252"/>
    </source>
</evidence>
<dbReference type="GO" id="GO:0070682">
    <property type="term" value="P:proteasome regulatory particle assembly"/>
    <property type="evidence" value="ECO:0007669"/>
    <property type="project" value="InterPro"/>
</dbReference>
<dbReference type="Proteomes" id="UP000295252">
    <property type="component" value="Chromosome VIII"/>
</dbReference>
<sequence length="127" mass="14435">MVATNLKAETMKLMEQRSGIEPEMNVIIENLCRPGGPGLNVFIILQGFPRADIDIPAVRAERHRLAELRNDHKDITEKINQNIQVLHSARLTSTTIEDTGNHFNFMSFLLFALIKLVNELCCLFLVF</sequence>
<protein>
    <recommendedName>
        <fullName evidence="1">Nas2 N-terminal domain-containing protein</fullName>
    </recommendedName>
</protein>
<feature type="domain" description="Nas2 N-terminal" evidence="1">
    <location>
        <begin position="12"/>
        <end position="88"/>
    </location>
</feature>
<dbReference type="OrthoDB" id="72325at2759"/>
<dbReference type="EMBL" id="HG739127">
    <property type="protein sequence ID" value="CDP10234.1"/>
    <property type="molecule type" value="Genomic_DNA"/>
</dbReference>
<dbReference type="InterPro" id="IPR035269">
    <property type="entry name" value="PSMD9"/>
</dbReference>